<dbReference type="Proteomes" id="UP001597557">
    <property type="component" value="Unassembled WGS sequence"/>
</dbReference>
<evidence type="ECO:0000313" key="5">
    <source>
        <dbReference type="Proteomes" id="UP001597557"/>
    </source>
</evidence>
<dbReference type="SUPFAM" id="SSF52091">
    <property type="entry name" value="SpoIIaa-like"/>
    <property type="match status" value="1"/>
</dbReference>
<dbReference type="PANTHER" id="PTHR33495">
    <property type="entry name" value="ANTI-SIGMA FACTOR ANTAGONIST TM_1081-RELATED-RELATED"/>
    <property type="match status" value="1"/>
</dbReference>
<sequence length="110" mass="12689">MISIFKEDEKNLLLNLNVREASLTNSEAFKAELLQLVENHPKRVVLDMHQVEYIDSSFLGALVSLLRQLIAEKKDMILVGLRKDIAELFALIRLDRVFKLYNTFDEAIAQ</sequence>
<gene>
    <name evidence="4" type="ORF">ACFS5N_12950</name>
</gene>
<feature type="domain" description="STAS" evidence="3">
    <location>
        <begin position="20"/>
        <end position="110"/>
    </location>
</feature>
<dbReference type="CDD" id="cd07043">
    <property type="entry name" value="STAS_anti-anti-sigma_factors"/>
    <property type="match status" value="1"/>
</dbReference>
<proteinExistence type="inferred from homology"/>
<accession>A0ABW5YDK6</accession>
<dbReference type="InterPro" id="IPR003658">
    <property type="entry name" value="Anti-sigma_ant"/>
</dbReference>
<comment type="similarity">
    <text evidence="1 2">Belongs to the anti-sigma-factor antagonist family.</text>
</comment>
<evidence type="ECO:0000313" key="4">
    <source>
        <dbReference type="EMBL" id="MFD2873386.1"/>
    </source>
</evidence>
<comment type="caution">
    <text evidence="4">The sequence shown here is derived from an EMBL/GenBank/DDBJ whole genome shotgun (WGS) entry which is preliminary data.</text>
</comment>
<name>A0ABW5YDK6_9SPHI</name>
<organism evidence="4 5">
    <name type="scientific">Mucilaginibacter ximonensis</name>
    <dbReference type="NCBI Taxonomy" id="538021"/>
    <lineage>
        <taxon>Bacteria</taxon>
        <taxon>Pseudomonadati</taxon>
        <taxon>Bacteroidota</taxon>
        <taxon>Sphingobacteriia</taxon>
        <taxon>Sphingobacteriales</taxon>
        <taxon>Sphingobacteriaceae</taxon>
        <taxon>Mucilaginibacter</taxon>
    </lineage>
</organism>
<evidence type="ECO:0000259" key="3">
    <source>
        <dbReference type="PROSITE" id="PS50801"/>
    </source>
</evidence>
<dbReference type="Gene3D" id="3.30.750.24">
    <property type="entry name" value="STAS domain"/>
    <property type="match status" value="1"/>
</dbReference>
<dbReference type="InterPro" id="IPR002645">
    <property type="entry name" value="STAS_dom"/>
</dbReference>
<evidence type="ECO:0000256" key="1">
    <source>
        <dbReference type="ARBA" id="ARBA00009013"/>
    </source>
</evidence>
<dbReference type="Pfam" id="PF01740">
    <property type="entry name" value="STAS"/>
    <property type="match status" value="1"/>
</dbReference>
<dbReference type="InterPro" id="IPR036513">
    <property type="entry name" value="STAS_dom_sf"/>
</dbReference>
<protein>
    <recommendedName>
        <fullName evidence="2">Anti-sigma factor antagonist</fullName>
    </recommendedName>
</protein>
<dbReference type="PROSITE" id="PS50801">
    <property type="entry name" value="STAS"/>
    <property type="match status" value="1"/>
</dbReference>
<reference evidence="5" key="1">
    <citation type="journal article" date="2019" name="Int. J. Syst. Evol. Microbiol.">
        <title>The Global Catalogue of Microorganisms (GCM) 10K type strain sequencing project: providing services to taxonomists for standard genome sequencing and annotation.</title>
        <authorList>
            <consortium name="The Broad Institute Genomics Platform"/>
            <consortium name="The Broad Institute Genome Sequencing Center for Infectious Disease"/>
            <person name="Wu L."/>
            <person name="Ma J."/>
        </authorList>
    </citation>
    <scope>NUCLEOTIDE SEQUENCE [LARGE SCALE GENOMIC DNA]</scope>
    <source>
        <strain evidence="5">KCTC 22437</strain>
    </source>
</reference>
<dbReference type="NCBIfam" id="TIGR00377">
    <property type="entry name" value="ant_ant_sig"/>
    <property type="match status" value="1"/>
</dbReference>
<evidence type="ECO:0000256" key="2">
    <source>
        <dbReference type="RuleBase" id="RU003749"/>
    </source>
</evidence>
<keyword evidence="5" id="KW-1185">Reference proteome</keyword>
<dbReference type="RefSeq" id="WP_377186061.1">
    <property type="nucleotide sequence ID" value="NZ_JBHUPD010000002.1"/>
</dbReference>
<dbReference type="PANTHER" id="PTHR33495:SF2">
    <property type="entry name" value="ANTI-SIGMA FACTOR ANTAGONIST TM_1081-RELATED"/>
    <property type="match status" value="1"/>
</dbReference>
<dbReference type="EMBL" id="JBHUPD010000002">
    <property type="protein sequence ID" value="MFD2873386.1"/>
    <property type="molecule type" value="Genomic_DNA"/>
</dbReference>